<dbReference type="SUPFAM" id="SSF57535">
    <property type="entry name" value="Complement control module/SCR domain"/>
    <property type="match status" value="2"/>
</dbReference>
<keyword evidence="4 12" id="KW-0768">Sushi</keyword>
<evidence type="ECO:0000256" key="8">
    <source>
        <dbReference type="ARBA" id="ARBA00023136"/>
    </source>
</evidence>
<evidence type="ECO:0000256" key="9">
    <source>
        <dbReference type="ARBA" id="ARBA00023157"/>
    </source>
</evidence>
<dbReference type="GO" id="GO:0045087">
    <property type="term" value="P:innate immune response"/>
    <property type="evidence" value="ECO:0007669"/>
    <property type="project" value="UniProtKB-KW"/>
</dbReference>
<comment type="subcellular location">
    <subcellularLocation>
        <location evidence="1">Membrane</location>
    </subcellularLocation>
</comment>
<keyword evidence="7" id="KW-0180">Complement pathway</keyword>
<evidence type="ECO:0000313" key="15">
    <source>
        <dbReference type="Proteomes" id="UP000582182"/>
    </source>
</evidence>
<dbReference type="Proteomes" id="UP000582182">
    <property type="component" value="Unassembled WGS sequence"/>
</dbReference>
<keyword evidence="3" id="KW-0399">Innate immunity</keyword>
<dbReference type="GO" id="GO:0016020">
    <property type="term" value="C:membrane"/>
    <property type="evidence" value="ECO:0007669"/>
    <property type="project" value="UniProtKB-SubCell"/>
</dbReference>
<evidence type="ECO:0000256" key="10">
    <source>
        <dbReference type="ARBA" id="ARBA00023180"/>
    </source>
</evidence>
<comment type="caution">
    <text evidence="14">The sequence shown here is derived from an EMBL/GenBank/DDBJ whole genome shotgun (WGS) entry which is preliminary data.</text>
</comment>
<keyword evidence="6" id="KW-0391">Immunity</keyword>
<dbReference type="InterPro" id="IPR050350">
    <property type="entry name" value="Compl-Cell_Adhes-Reg"/>
</dbReference>
<evidence type="ECO:0000259" key="13">
    <source>
        <dbReference type="PROSITE" id="PS50923"/>
    </source>
</evidence>
<dbReference type="Gene3D" id="2.10.70.10">
    <property type="entry name" value="Complement Module, domain 1"/>
    <property type="match status" value="2"/>
</dbReference>
<evidence type="ECO:0000256" key="3">
    <source>
        <dbReference type="ARBA" id="ARBA00022588"/>
    </source>
</evidence>
<sequence length="183" mass="20339">CALLRELEQKPHQTQVCSLTGDCGPLPQIEHAEPLPEDTKQQETFSIGSKVRYHCLPGYLKRPSLSDTIQCLGNSKWSKLPEFCVRGCLTPPRVHFARLSKEDEIRNFFPVGVTVKYVCRPGFKNITTEQLLTSTCGDNSLWSAVPELCQRKSCGVPPNPEHGKVIADDVLFGAKAEVVCYHG</sequence>
<dbReference type="InterPro" id="IPR035976">
    <property type="entry name" value="Sushi/SCR/CCP_sf"/>
</dbReference>
<feature type="non-terminal residue" evidence="14">
    <location>
        <position position="1"/>
    </location>
</feature>
<evidence type="ECO:0000256" key="12">
    <source>
        <dbReference type="PROSITE-ProRule" id="PRU00302"/>
    </source>
</evidence>
<dbReference type="PROSITE" id="PS50923">
    <property type="entry name" value="SUSHI"/>
    <property type="match status" value="2"/>
</dbReference>
<evidence type="ECO:0000256" key="5">
    <source>
        <dbReference type="ARBA" id="ARBA00022737"/>
    </source>
</evidence>
<keyword evidence="10" id="KW-0325">Glycoprotein</keyword>
<comment type="similarity">
    <text evidence="2">Belongs to the receptors of complement activation (RCA) family.</text>
</comment>
<feature type="domain" description="Sushi" evidence="13">
    <location>
        <begin position="87"/>
        <end position="151"/>
    </location>
</feature>
<dbReference type="AlphaFoldDB" id="A0A7L3L2X1"/>
<evidence type="ECO:0000256" key="6">
    <source>
        <dbReference type="ARBA" id="ARBA00022859"/>
    </source>
</evidence>
<dbReference type="InterPro" id="IPR000436">
    <property type="entry name" value="Sushi_SCR_CCP_dom"/>
</dbReference>
<dbReference type="CDD" id="cd00033">
    <property type="entry name" value="CCP"/>
    <property type="match status" value="2"/>
</dbReference>
<accession>A0A7L3L2X1</accession>
<evidence type="ECO:0000256" key="7">
    <source>
        <dbReference type="ARBA" id="ARBA00022875"/>
    </source>
</evidence>
<keyword evidence="9" id="KW-1015">Disulfide bond</keyword>
<proteinExistence type="inferred from homology"/>
<organism evidence="14 15">
    <name type="scientific">Turnix velox</name>
    <name type="common">Little buttonquail</name>
    <dbReference type="NCBI Taxonomy" id="2529409"/>
    <lineage>
        <taxon>Eukaryota</taxon>
        <taxon>Metazoa</taxon>
        <taxon>Chordata</taxon>
        <taxon>Craniata</taxon>
        <taxon>Vertebrata</taxon>
        <taxon>Euteleostomi</taxon>
        <taxon>Archelosauria</taxon>
        <taxon>Archosauria</taxon>
        <taxon>Dinosauria</taxon>
        <taxon>Saurischia</taxon>
        <taxon>Theropoda</taxon>
        <taxon>Coelurosauria</taxon>
        <taxon>Aves</taxon>
        <taxon>Neognathae</taxon>
        <taxon>Neoaves</taxon>
        <taxon>Charadriiformes</taxon>
        <taxon>Turnicidae</taxon>
        <taxon>Turnix</taxon>
    </lineage>
</organism>
<comment type="function">
    <text evidence="11">This protein recognizes C4b and C3b fragments that condense with cell-surface hydroxyl or amino groups when nascent C4b and C3b are locally generated during C4 and c3 activation. Interaction of daf with cell-associated C4b and C3b polypeptides interferes with their ability to catalyze the conversion of C2 and factor B to enzymatically active C2a and Bb and thereby prevents the formation of C4b2a and C3bBb, the amplification convertases of the complement cascade. Inhibits complement activation by destabilizing and preventing the formation of C3 and C5 convertases, which prevents complement damage.</text>
</comment>
<evidence type="ECO:0000256" key="2">
    <source>
        <dbReference type="ARBA" id="ARBA00010908"/>
    </source>
</evidence>
<name>A0A7L3L2X1_9CHAR</name>
<evidence type="ECO:0000313" key="14">
    <source>
        <dbReference type="EMBL" id="NXU47708.1"/>
    </source>
</evidence>
<protein>
    <submittedName>
        <fullName evidence="14">DAF2 factor</fullName>
    </submittedName>
</protein>
<dbReference type="GO" id="GO:0006958">
    <property type="term" value="P:complement activation, classical pathway"/>
    <property type="evidence" value="ECO:0007669"/>
    <property type="project" value="UniProtKB-KW"/>
</dbReference>
<feature type="non-terminal residue" evidence="14">
    <location>
        <position position="183"/>
    </location>
</feature>
<comment type="caution">
    <text evidence="12">Lacks conserved residue(s) required for the propagation of feature annotation.</text>
</comment>
<feature type="domain" description="Sushi" evidence="13">
    <location>
        <begin position="21"/>
        <end position="86"/>
    </location>
</feature>
<dbReference type="PANTHER" id="PTHR19325">
    <property type="entry name" value="COMPLEMENT COMPONENT-RELATED SUSHI DOMAIN-CONTAINING"/>
    <property type="match status" value="1"/>
</dbReference>
<dbReference type="Pfam" id="PF00084">
    <property type="entry name" value="Sushi"/>
    <property type="match status" value="2"/>
</dbReference>
<evidence type="ECO:0000256" key="11">
    <source>
        <dbReference type="ARBA" id="ARBA00045541"/>
    </source>
</evidence>
<dbReference type="SMART" id="SM00032">
    <property type="entry name" value="CCP"/>
    <property type="match status" value="2"/>
</dbReference>
<keyword evidence="15" id="KW-1185">Reference proteome</keyword>
<evidence type="ECO:0000256" key="4">
    <source>
        <dbReference type="ARBA" id="ARBA00022659"/>
    </source>
</evidence>
<keyword evidence="5" id="KW-0677">Repeat</keyword>
<reference evidence="14 15" key="1">
    <citation type="submission" date="2019-09" db="EMBL/GenBank/DDBJ databases">
        <title>Bird 10,000 Genomes (B10K) Project - Family phase.</title>
        <authorList>
            <person name="Zhang G."/>
        </authorList>
    </citation>
    <scope>NUCLEOTIDE SEQUENCE [LARGE SCALE GENOMIC DNA]</scope>
    <source>
        <strain evidence="14">B10K-DU-029-46</strain>
    </source>
</reference>
<dbReference type="OrthoDB" id="406096at2759"/>
<keyword evidence="8" id="KW-0472">Membrane</keyword>
<gene>
    <name evidence="14" type="primary">Cd55b</name>
    <name evidence="14" type="ORF">TURVEL_R09357</name>
</gene>
<dbReference type="EMBL" id="VZTY01001989">
    <property type="protein sequence ID" value="NXU47708.1"/>
    <property type="molecule type" value="Genomic_DNA"/>
</dbReference>
<dbReference type="PANTHER" id="PTHR19325:SF317">
    <property type="entry name" value="COMPLEMENT DECAY-ACCELERATING FACTOR"/>
    <property type="match status" value="1"/>
</dbReference>
<evidence type="ECO:0000256" key="1">
    <source>
        <dbReference type="ARBA" id="ARBA00004370"/>
    </source>
</evidence>